<keyword evidence="6" id="KW-0472">Membrane</keyword>
<gene>
    <name evidence="8" type="ORF">AB6A40_008122</name>
</gene>
<evidence type="ECO:0000256" key="4">
    <source>
        <dbReference type="PIRSR" id="PIRSR637359-2"/>
    </source>
</evidence>
<feature type="binding site" evidence="4">
    <location>
        <position position="174"/>
    </location>
    <ligand>
        <name>3'-phosphoadenylyl sulfate</name>
        <dbReference type="ChEBI" id="CHEBI:58339"/>
    </ligand>
</feature>
<keyword evidence="9" id="KW-1185">Reference proteome</keyword>
<protein>
    <recommendedName>
        <fullName evidence="7">Sulfotransferase domain-containing protein</fullName>
    </recommendedName>
</protein>
<evidence type="ECO:0000256" key="5">
    <source>
        <dbReference type="PIRSR" id="PIRSR637359-3"/>
    </source>
</evidence>
<evidence type="ECO:0000256" key="6">
    <source>
        <dbReference type="SAM" id="Phobius"/>
    </source>
</evidence>
<organism evidence="8 9">
    <name type="scientific">Gnathostoma spinigerum</name>
    <dbReference type="NCBI Taxonomy" id="75299"/>
    <lineage>
        <taxon>Eukaryota</taxon>
        <taxon>Metazoa</taxon>
        <taxon>Ecdysozoa</taxon>
        <taxon>Nematoda</taxon>
        <taxon>Chromadorea</taxon>
        <taxon>Rhabditida</taxon>
        <taxon>Spirurina</taxon>
        <taxon>Gnathostomatomorpha</taxon>
        <taxon>Gnathostomatoidea</taxon>
        <taxon>Gnathostomatidae</taxon>
        <taxon>Gnathostoma</taxon>
    </lineage>
</organism>
<proteinExistence type="predicted"/>
<feature type="transmembrane region" description="Helical" evidence="6">
    <location>
        <begin position="12"/>
        <end position="31"/>
    </location>
</feature>
<dbReference type="Proteomes" id="UP001608902">
    <property type="component" value="Unassembled WGS sequence"/>
</dbReference>
<dbReference type="GO" id="GO:0016740">
    <property type="term" value="F:transferase activity"/>
    <property type="evidence" value="ECO:0007669"/>
    <property type="project" value="UniProtKB-KW"/>
</dbReference>
<dbReference type="InterPro" id="IPR000863">
    <property type="entry name" value="Sulfotransferase_dom"/>
</dbReference>
<dbReference type="InterPro" id="IPR037359">
    <property type="entry name" value="NST/OST"/>
</dbReference>
<dbReference type="SUPFAM" id="SSF52540">
    <property type="entry name" value="P-loop containing nucleoside triphosphate hydrolases"/>
    <property type="match status" value="1"/>
</dbReference>
<dbReference type="EMBL" id="JBGFUD010007162">
    <property type="protein sequence ID" value="MFH4981413.1"/>
    <property type="molecule type" value="Genomic_DNA"/>
</dbReference>
<dbReference type="PANTHER" id="PTHR10605">
    <property type="entry name" value="HEPARAN SULFATE SULFOTRANSFERASE"/>
    <property type="match status" value="1"/>
</dbReference>
<dbReference type="AlphaFoldDB" id="A0ABD6EN78"/>
<evidence type="ECO:0000313" key="9">
    <source>
        <dbReference type="Proteomes" id="UP001608902"/>
    </source>
</evidence>
<keyword evidence="6" id="KW-0812">Transmembrane</keyword>
<evidence type="ECO:0000259" key="7">
    <source>
        <dbReference type="Pfam" id="PF00685"/>
    </source>
</evidence>
<dbReference type="Pfam" id="PF00685">
    <property type="entry name" value="Sulfotransfer_1"/>
    <property type="match status" value="1"/>
</dbReference>
<feature type="binding site" evidence="4">
    <location>
        <begin position="293"/>
        <end position="297"/>
    </location>
    <ligand>
        <name>3'-phosphoadenylyl sulfate</name>
        <dbReference type="ChEBI" id="CHEBI:58339"/>
    </ligand>
</feature>
<evidence type="ECO:0000256" key="3">
    <source>
        <dbReference type="PIRSR" id="PIRSR637359-1"/>
    </source>
</evidence>
<dbReference type="PANTHER" id="PTHR10605:SF65">
    <property type="entry name" value="GH20068P"/>
    <property type="match status" value="1"/>
</dbReference>
<evidence type="ECO:0000313" key="8">
    <source>
        <dbReference type="EMBL" id="MFH4981413.1"/>
    </source>
</evidence>
<evidence type="ECO:0000256" key="1">
    <source>
        <dbReference type="ARBA" id="ARBA00022679"/>
    </source>
</evidence>
<keyword evidence="2" id="KW-0325">Glycoprotein</keyword>
<reference evidence="8 9" key="1">
    <citation type="submission" date="2024-08" db="EMBL/GenBank/DDBJ databases">
        <title>Gnathostoma spinigerum genome.</title>
        <authorList>
            <person name="Gonzalez-Bertolin B."/>
            <person name="Monzon S."/>
            <person name="Zaballos A."/>
            <person name="Jimenez P."/>
            <person name="Dekumyoy P."/>
            <person name="Varona S."/>
            <person name="Cuesta I."/>
            <person name="Sumanam S."/>
            <person name="Adisakwattana P."/>
            <person name="Gasser R.B."/>
            <person name="Hernandez-Gonzalez A."/>
            <person name="Young N.D."/>
            <person name="Perteguer M.J."/>
        </authorList>
    </citation>
    <scope>NUCLEOTIDE SEQUENCE [LARGE SCALE GENOMIC DNA]</scope>
    <source>
        <strain evidence="8">AL3</strain>
        <tissue evidence="8">Liver</tissue>
    </source>
</reference>
<feature type="domain" description="Sulfotransferase" evidence="7">
    <location>
        <begin position="74"/>
        <end position="280"/>
    </location>
</feature>
<feature type="disulfide bond" evidence="5">
    <location>
        <begin position="277"/>
        <end position="288"/>
    </location>
</feature>
<feature type="binding site" evidence="4">
    <location>
        <position position="166"/>
    </location>
    <ligand>
        <name>3'-phosphoadenylyl sulfate</name>
        <dbReference type="ChEBI" id="CHEBI:58339"/>
    </ligand>
</feature>
<comment type="caution">
    <text evidence="8">The sequence shown here is derived from an EMBL/GenBank/DDBJ whole genome shotgun (WGS) entry which is preliminary data.</text>
</comment>
<keyword evidence="5" id="KW-1015">Disulfide bond</keyword>
<keyword evidence="1" id="KW-0808">Transferase</keyword>
<dbReference type="Gene3D" id="3.40.50.300">
    <property type="entry name" value="P-loop containing nucleotide triphosphate hydrolases"/>
    <property type="match status" value="1"/>
</dbReference>
<feature type="active site" description="For sulfotransferase activity" evidence="3">
    <location>
        <position position="83"/>
    </location>
</feature>
<feature type="binding site" evidence="4">
    <location>
        <begin position="83"/>
        <end position="87"/>
    </location>
    <ligand>
        <name>3'-phosphoadenylyl sulfate</name>
        <dbReference type="ChEBI" id="CHEBI:58339"/>
    </ligand>
</feature>
<accession>A0ABD6EN78</accession>
<keyword evidence="6" id="KW-1133">Transmembrane helix</keyword>
<sequence length="330" mass="38542">MDHVRTARPALVGGCIILSVVVIINTTIMSIRVTTESVVSQAPLINTYDDEDSAGTSTRLIQQAAISQRFQRLPQCLIIGARKGGTRALLDALSLHSQIRIVHHEMHFFNSNETYAKGLEWYRSQMPHTSEEQVTIEKTPGYYTNEYAPQRAYQMNSSLKLILIVRDPVIRVISDFTQVLYTKQDRNKSRPVFEDEVFINGSNRINIDYKPVRNSLYAIHMQQWLKYFPLSSFLILDGDIFIHNPLSQLKQVERFLGLPPEINESQLVFNRHKGFFCFRRRGRRTAKCLGHTKGRAHVYVSKYSQHRLRVKLRPHNRKFYHLVNRWWNWD</sequence>
<evidence type="ECO:0000256" key="2">
    <source>
        <dbReference type="ARBA" id="ARBA00023180"/>
    </source>
</evidence>
<dbReference type="FunFam" id="3.40.50.300:FF:002997">
    <property type="entry name" value="Sulfotransferase"/>
    <property type="match status" value="1"/>
</dbReference>
<name>A0ABD6EN78_9BILA</name>
<dbReference type="InterPro" id="IPR027417">
    <property type="entry name" value="P-loop_NTPase"/>
</dbReference>